<feature type="region of interest" description="Disordered" evidence="6">
    <location>
        <begin position="87"/>
        <end position="108"/>
    </location>
</feature>
<keyword evidence="2" id="KW-0677">Repeat</keyword>
<keyword evidence="3 5" id="KW-0863">Zinc-finger</keyword>
<name>A0A3P7LDJ8_DIBLA</name>
<feature type="domain" description="C3H1-type" evidence="7">
    <location>
        <begin position="153"/>
        <end position="183"/>
    </location>
</feature>
<evidence type="ECO:0000256" key="6">
    <source>
        <dbReference type="SAM" id="MobiDB-lite"/>
    </source>
</evidence>
<dbReference type="InterPro" id="IPR000571">
    <property type="entry name" value="Znf_CCCH"/>
</dbReference>
<evidence type="ECO:0000259" key="7">
    <source>
        <dbReference type="PROSITE" id="PS50103"/>
    </source>
</evidence>
<dbReference type="SUPFAM" id="SSF90229">
    <property type="entry name" value="CCCH zinc finger"/>
    <property type="match status" value="2"/>
</dbReference>
<feature type="domain" description="C3H1-type" evidence="7">
    <location>
        <begin position="193"/>
        <end position="221"/>
    </location>
</feature>
<evidence type="ECO:0000313" key="9">
    <source>
        <dbReference type="Proteomes" id="UP000281553"/>
    </source>
</evidence>
<dbReference type="AlphaFoldDB" id="A0A3P7LDJ8"/>
<dbReference type="PANTHER" id="PTHR12547">
    <property type="entry name" value="CCCH ZINC FINGER/TIS11-RELATED"/>
    <property type="match status" value="1"/>
</dbReference>
<dbReference type="EMBL" id="UYRU01051330">
    <property type="protein sequence ID" value="VDN11390.1"/>
    <property type="molecule type" value="Genomic_DNA"/>
</dbReference>
<evidence type="ECO:0000313" key="8">
    <source>
        <dbReference type="EMBL" id="VDN11390.1"/>
    </source>
</evidence>
<evidence type="ECO:0000256" key="1">
    <source>
        <dbReference type="ARBA" id="ARBA00022723"/>
    </source>
</evidence>
<dbReference type="OrthoDB" id="410307at2759"/>
<evidence type="ECO:0000256" key="3">
    <source>
        <dbReference type="ARBA" id="ARBA00022771"/>
    </source>
</evidence>
<dbReference type="PROSITE" id="PS50103">
    <property type="entry name" value="ZF_C3H1"/>
    <property type="match status" value="2"/>
</dbReference>
<proteinExistence type="predicted"/>
<dbReference type="GO" id="GO:0008270">
    <property type="term" value="F:zinc ion binding"/>
    <property type="evidence" value="ECO:0007669"/>
    <property type="project" value="UniProtKB-KW"/>
</dbReference>
<evidence type="ECO:0000256" key="5">
    <source>
        <dbReference type="PROSITE-ProRule" id="PRU00723"/>
    </source>
</evidence>
<organism evidence="8 9">
    <name type="scientific">Dibothriocephalus latus</name>
    <name type="common">Fish tapeworm</name>
    <name type="synonym">Diphyllobothrium latum</name>
    <dbReference type="NCBI Taxonomy" id="60516"/>
    <lineage>
        <taxon>Eukaryota</taxon>
        <taxon>Metazoa</taxon>
        <taxon>Spiralia</taxon>
        <taxon>Lophotrochozoa</taxon>
        <taxon>Platyhelminthes</taxon>
        <taxon>Cestoda</taxon>
        <taxon>Eucestoda</taxon>
        <taxon>Diphyllobothriidea</taxon>
        <taxon>Diphyllobothriidae</taxon>
        <taxon>Dibothriocephalus</taxon>
    </lineage>
</organism>
<dbReference type="SMART" id="SM00356">
    <property type="entry name" value="ZnF_C3H1"/>
    <property type="match status" value="2"/>
</dbReference>
<keyword evidence="1 5" id="KW-0479">Metal-binding</keyword>
<dbReference type="PANTHER" id="PTHR12547:SF18">
    <property type="entry name" value="PROTEIN TIS11"/>
    <property type="match status" value="1"/>
</dbReference>
<dbReference type="InterPro" id="IPR045877">
    <property type="entry name" value="ZFP36-like"/>
</dbReference>
<gene>
    <name evidence="8" type="ORF">DILT_LOCUS7221</name>
</gene>
<evidence type="ECO:0000256" key="2">
    <source>
        <dbReference type="ARBA" id="ARBA00022737"/>
    </source>
</evidence>
<evidence type="ECO:0000256" key="4">
    <source>
        <dbReference type="ARBA" id="ARBA00022833"/>
    </source>
</evidence>
<dbReference type="GO" id="GO:0003729">
    <property type="term" value="F:mRNA binding"/>
    <property type="evidence" value="ECO:0007669"/>
    <property type="project" value="InterPro"/>
</dbReference>
<dbReference type="Gene3D" id="4.10.1000.10">
    <property type="entry name" value="Zinc finger, CCCH-type"/>
    <property type="match status" value="2"/>
</dbReference>
<sequence>MLPAWCLRSEATEPKNISLCTPRSPESTTKDDAAAPIKSPVSQILTTIIHSTPKQRQPVGDNVVGELVRAVLELQLSVELGKLCREQQQQQPSSESEHTYNDSQFQSLERRDSISQWSFTSSLPKTPCSPDTCTPPVQPPVLRLNALPVRRGLYKTELCKRYLMSRNKTCEYGLRCRFAHGLRELHLTARHPRYKTEVCRAFCLSGYCRYGRRCDFIHDESPEHLRVLRTENALYQEYCARHPNATDVTLVEVLREFEPYYPELKRFLQYIESVG</sequence>
<keyword evidence="9" id="KW-1185">Reference proteome</keyword>
<dbReference type="InterPro" id="IPR036855">
    <property type="entry name" value="Znf_CCCH_sf"/>
</dbReference>
<feature type="region of interest" description="Disordered" evidence="6">
    <location>
        <begin position="16"/>
        <end position="36"/>
    </location>
</feature>
<feature type="zinc finger region" description="C3H1-type" evidence="5">
    <location>
        <begin position="153"/>
        <end position="183"/>
    </location>
</feature>
<keyword evidence="4 5" id="KW-0862">Zinc</keyword>
<dbReference type="Proteomes" id="UP000281553">
    <property type="component" value="Unassembled WGS sequence"/>
</dbReference>
<reference evidence="8 9" key="1">
    <citation type="submission" date="2018-11" db="EMBL/GenBank/DDBJ databases">
        <authorList>
            <consortium name="Pathogen Informatics"/>
        </authorList>
    </citation>
    <scope>NUCLEOTIDE SEQUENCE [LARGE SCALE GENOMIC DNA]</scope>
</reference>
<feature type="compositionally biased region" description="Polar residues" evidence="6">
    <location>
        <begin position="18"/>
        <end position="27"/>
    </location>
</feature>
<dbReference type="Pfam" id="PF00642">
    <property type="entry name" value="zf-CCCH"/>
    <property type="match status" value="2"/>
</dbReference>
<feature type="zinc finger region" description="C3H1-type" evidence="5">
    <location>
        <begin position="193"/>
        <end position="221"/>
    </location>
</feature>
<protein>
    <recommendedName>
        <fullName evidence="7">C3H1-type domain-containing protein</fullName>
    </recommendedName>
</protein>
<accession>A0A3P7LDJ8</accession>